<feature type="non-terminal residue" evidence="2">
    <location>
        <position position="107"/>
    </location>
</feature>
<protein>
    <submittedName>
        <fullName evidence="2">Putative ovule protein</fullName>
    </submittedName>
</protein>
<sequence length="107" mass="12211">MIAYHSHRDFSATTYICWRAIRFNHYWYLSSIYMTGIRAISGQYSPLSNSSSGLSNGQLSITSLERVEGIPFTGRDWRLRQSLMNSSEREEGSANLESDWSSGQFSI</sequence>
<dbReference type="EMBL" id="GEDG01036624">
    <property type="protein sequence ID" value="JAP08601.1"/>
    <property type="molecule type" value="Transcribed_RNA"/>
</dbReference>
<accession>A0A0V0GLK1</accession>
<reference evidence="2" key="1">
    <citation type="submission" date="2015-12" db="EMBL/GenBank/DDBJ databases">
        <title>Gene expression during late stages of embryo sac development: a critical building block for successful pollen-pistil interactions.</title>
        <authorList>
            <person name="Liu Y."/>
            <person name="Joly V."/>
            <person name="Sabar M."/>
            <person name="Matton D.P."/>
        </authorList>
    </citation>
    <scope>NUCLEOTIDE SEQUENCE</scope>
</reference>
<evidence type="ECO:0000313" key="2">
    <source>
        <dbReference type="EMBL" id="JAP08601.1"/>
    </source>
</evidence>
<proteinExistence type="predicted"/>
<name>A0A0V0GLK1_SOLCH</name>
<feature type="region of interest" description="Disordered" evidence="1">
    <location>
        <begin position="85"/>
        <end position="107"/>
    </location>
</feature>
<evidence type="ECO:0000256" key="1">
    <source>
        <dbReference type="SAM" id="MobiDB-lite"/>
    </source>
</evidence>
<feature type="compositionally biased region" description="Polar residues" evidence="1">
    <location>
        <begin position="95"/>
        <end position="107"/>
    </location>
</feature>
<organism evidence="2">
    <name type="scientific">Solanum chacoense</name>
    <name type="common">Chaco potato</name>
    <dbReference type="NCBI Taxonomy" id="4108"/>
    <lineage>
        <taxon>Eukaryota</taxon>
        <taxon>Viridiplantae</taxon>
        <taxon>Streptophyta</taxon>
        <taxon>Embryophyta</taxon>
        <taxon>Tracheophyta</taxon>
        <taxon>Spermatophyta</taxon>
        <taxon>Magnoliopsida</taxon>
        <taxon>eudicotyledons</taxon>
        <taxon>Gunneridae</taxon>
        <taxon>Pentapetalae</taxon>
        <taxon>asterids</taxon>
        <taxon>lamiids</taxon>
        <taxon>Solanales</taxon>
        <taxon>Solanaceae</taxon>
        <taxon>Solanoideae</taxon>
        <taxon>Solaneae</taxon>
        <taxon>Solanum</taxon>
    </lineage>
</organism>
<dbReference type="AlphaFoldDB" id="A0A0V0GLK1"/>